<dbReference type="GO" id="GO:0051015">
    <property type="term" value="F:actin filament binding"/>
    <property type="evidence" value="ECO:0007669"/>
    <property type="project" value="InterPro"/>
</dbReference>
<dbReference type="InterPro" id="IPR007123">
    <property type="entry name" value="Gelsolin-like_dom"/>
</dbReference>
<protein>
    <recommendedName>
        <fullName evidence="2">Gelsolin-like domain-containing protein</fullName>
    </recommendedName>
</protein>
<dbReference type="GO" id="GO:0005737">
    <property type="term" value="C:cytoplasm"/>
    <property type="evidence" value="ECO:0007669"/>
    <property type="project" value="TreeGrafter"/>
</dbReference>
<dbReference type="Gene3D" id="3.40.20.10">
    <property type="entry name" value="Severin"/>
    <property type="match status" value="2"/>
</dbReference>
<keyword evidence="1" id="KW-0677">Repeat</keyword>
<reference evidence="4" key="1">
    <citation type="submission" date="2013-02" db="EMBL/GenBank/DDBJ databases">
        <authorList>
            <person name="Hughes D."/>
        </authorList>
    </citation>
    <scope>NUCLEOTIDE SEQUENCE</scope>
    <source>
        <strain>Durham</strain>
        <strain evidence="4">NC isolate 2 -- Noor lab</strain>
    </source>
</reference>
<reference evidence="3" key="2">
    <citation type="submission" date="2015-06" db="UniProtKB">
        <authorList>
            <consortium name="EnsemblMetazoa"/>
        </authorList>
    </citation>
    <scope>IDENTIFICATION</scope>
</reference>
<accession>T1GNX6</accession>
<dbReference type="GO" id="GO:0015629">
    <property type="term" value="C:actin cytoskeleton"/>
    <property type="evidence" value="ECO:0007669"/>
    <property type="project" value="TreeGrafter"/>
</dbReference>
<dbReference type="AlphaFoldDB" id="T1GNX6"/>
<dbReference type="HOGENOM" id="CLU_093274_0_0_1"/>
<dbReference type="InterPro" id="IPR029006">
    <property type="entry name" value="ADF-H/Gelsolin-like_dom_sf"/>
</dbReference>
<organism evidence="3 4">
    <name type="scientific">Megaselia scalaris</name>
    <name type="common">Humpbacked fly</name>
    <name type="synonym">Phora scalaris</name>
    <dbReference type="NCBI Taxonomy" id="36166"/>
    <lineage>
        <taxon>Eukaryota</taxon>
        <taxon>Metazoa</taxon>
        <taxon>Ecdysozoa</taxon>
        <taxon>Arthropoda</taxon>
        <taxon>Hexapoda</taxon>
        <taxon>Insecta</taxon>
        <taxon>Pterygota</taxon>
        <taxon>Neoptera</taxon>
        <taxon>Endopterygota</taxon>
        <taxon>Diptera</taxon>
        <taxon>Brachycera</taxon>
        <taxon>Muscomorpha</taxon>
        <taxon>Platypezoidea</taxon>
        <taxon>Phoridae</taxon>
        <taxon>Megaseliini</taxon>
        <taxon>Megaselia</taxon>
    </lineage>
</organism>
<dbReference type="PANTHER" id="PTHR11977:SF123">
    <property type="entry name" value="GELSOLIN"/>
    <property type="match status" value="1"/>
</dbReference>
<dbReference type="GO" id="GO:0005546">
    <property type="term" value="F:phosphatidylinositol-4,5-bisphosphate binding"/>
    <property type="evidence" value="ECO:0007669"/>
    <property type="project" value="TreeGrafter"/>
</dbReference>
<dbReference type="STRING" id="36166.T1GNX6"/>
<proteinExistence type="predicted"/>
<dbReference type="EMBL" id="CAQQ02151619">
    <property type="status" value="NOT_ANNOTATED_CDS"/>
    <property type="molecule type" value="Genomic_DNA"/>
</dbReference>
<dbReference type="Proteomes" id="UP000015102">
    <property type="component" value="Unassembled WGS sequence"/>
</dbReference>
<dbReference type="GO" id="GO:0051016">
    <property type="term" value="P:barbed-end actin filament capping"/>
    <property type="evidence" value="ECO:0007669"/>
    <property type="project" value="TreeGrafter"/>
</dbReference>
<dbReference type="EnsemblMetazoa" id="MESCA005289-RA">
    <property type="protein sequence ID" value="MESCA005289-PA"/>
    <property type="gene ID" value="MESCA005289"/>
</dbReference>
<dbReference type="GO" id="GO:0008154">
    <property type="term" value="P:actin polymerization or depolymerization"/>
    <property type="evidence" value="ECO:0007669"/>
    <property type="project" value="TreeGrafter"/>
</dbReference>
<name>T1GNX6_MEGSC</name>
<evidence type="ECO:0000259" key="2">
    <source>
        <dbReference type="Pfam" id="PF00626"/>
    </source>
</evidence>
<evidence type="ECO:0000313" key="4">
    <source>
        <dbReference type="Proteomes" id="UP000015102"/>
    </source>
</evidence>
<dbReference type="PANTHER" id="PTHR11977">
    <property type="entry name" value="VILLIN"/>
    <property type="match status" value="1"/>
</dbReference>
<dbReference type="Pfam" id="PF00626">
    <property type="entry name" value="Gelsolin"/>
    <property type="match status" value="1"/>
</dbReference>
<sequence length="159" mass="17860">MNKGDCFILDAGNTIYVYVGSTSKRVEKLKAISAANQIRDQDHNGRARVEVIDDYTSEIDKENFFKVLGSGSPSEVPDESTAEEDSVFEKADENLVTLYKVSDQSGKLKVDTVATKPLRQEMLDSKDCFILDTGSGIYVGLEEVQLHKKRVNLWQRHKN</sequence>
<dbReference type="GO" id="GO:0051014">
    <property type="term" value="P:actin filament severing"/>
    <property type="evidence" value="ECO:0007669"/>
    <property type="project" value="TreeGrafter"/>
</dbReference>
<dbReference type="SUPFAM" id="SSF55753">
    <property type="entry name" value="Actin depolymerizing proteins"/>
    <property type="match status" value="2"/>
</dbReference>
<evidence type="ECO:0000313" key="3">
    <source>
        <dbReference type="EnsemblMetazoa" id="MESCA005289-PA"/>
    </source>
</evidence>
<dbReference type="InterPro" id="IPR007122">
    <property type="entry name" value="Villin/Gelsolin"/>
</dbReference>
<keyword evidence="4" id="KW-1185">Reference proteome</keyword>
<feature type="domain" description="Gelsolin-like" evidence="2">
    <location>
        <begin position="2"/>
        <end position="54"/>
    </location>
</feature>
<dbReference type="SMART" id="SM00262">
    <property type="entry name" value="GEL"/>
    <property type="match status" value="1"/>
</dbReference>
<evidence type="ECO:0000256" key="1">
    <source>
        <dbReference type="ARBA" id="ARBA00022737"/>
    </source>
</evidence>